<dbReference type="OrthoDB" id="548197at2759"/>
<reference evidence="3" key="2">
    <citation type="submission" date="2020-11" db="EMBL/GenBank/DDBJ databases">
        <authorList>
            <person name="Cecchin M."/>
            <person name="Marcolungo L."/>
            <person name="Rossato M."/>
            <person name="Girolomoni L."/>
            <person name="Cosentino E."/>
            <person name="Cuine S."/>
            <person name="Li-Beisson Y."/>
            <person name="Delledonne M."/>
            <person name="Ballottari M."/>
        </authorList>
    </citation>
    <scope>NUCLEOTIDE SEQUENCE</scope>
    <source>
        <strain evidence="3">211/11P</strain>
        <tissue evidence="3">Whole cell</tissue>
    </source>
</reference>
<evidence type="ECO:0000259" key="2">
    <source>
        <dbReference type="PROSITE" id="PS51698"/>
    </source>
</evidence>
<reference evidence="3" key="1">
    <citation type="journal article" date="2019" name="Plant J.">
        <title>Chlorella vulgaris genome assembly and annotation reveals the molecular basis for metabolic acclimation to high light conditions.</title>
        <authorList>
            <person name="Cecchin M."/>
            <person name="Marcolungo L."/>
            <person name="Rossato M."/>
            <person name="Girolomoni L."/>
            <person name="Cosentino E."/>
            <person name="Cuine S."/>
            <person name="Li-Beisson Y."/>
            <person name="Delledonne M."/>
            <person name="Ballottari M."/>
        </authorList>
    </citation>
    <scope>NUCLEOTIDE SEQUENCE</scope>
    <source>
        <strain evidence="3">211/11P</strain>
    </source>
</reference>
<name>A0A9D4TT78_CHLVU</name>
<organism evidence="3 4">
    <name type="scientific">Chlorella vulgaris</name>
    <name type="common">Green alga</name>
    <dbReference type="NCBI Taxonomy" id="3077"/>
    <lineage>
        <taxon>Eukaryota</taxon>
        <taxon>Viridiplantae</taxon>
        <taxon>Chlorophyta</taxon>
        <taxon>core chlorophytes</taxon>
        <taxon>Trebouxiophyceae</taxon>
        <taxon>Chlorellales</taxon>
        <taxon>Chlorellaceae</taxon>
        <taxon>Chlorella clade</taxon>
        <taxon>Chlorella</taxon>
    </lineage>
</organism>
<comment type="caution">
    <text evidence="3">The sequence shown here is derived from an EMBL/GenBank/DDBJ whole genome shotgun (WGS) entry which is preliminary data.</text>
</comment>
<dbReference type="Pfam" id="PF04564">
    <property type="entry name" value="U-box"/>
    <property type="match status" value="1"/>
</dbReference>
<dbReference type="CDD" id="cd16655">
    <property type="entry name" value="RING-Ubox_WDSUB1-like"/>
    <property type="match status" value="1"/>
</dbReference>
<dbReference type="PROSITE" id="PS51698">
    <property type="entry name" value="U_BOX"/>
    <property type="match status" value="1"/>
</dbReference>
<feature type="region of interest" description="Disordered" evidence="1">
    <location>
        <begin position="1"/>
        <end position="28"/>
    </location>
</feature>
<dbReference type="EMBL" id="SIDB01000004">
    <property type="protein sequence ID" value="KAI3433785.1"/>
    <property type="molecule type" value="Genomic_DNA"/>
</dbReference>
<dbReference type="PANTHER" id="PTHR45958:SF18">
    <property type="entry name" value="U-BOX DOMAIN-CONTAINING PROTEIN"/>
    <property type="match status" value="1"/>
</dbReference>
<dbReference type="InterPro" id="IPR052608">
    <property type="entry name" value="U-box_domain_protein"/>
</dbReference>
<feature type="compositionally biased region" description="Acidic residues" evidence="1">
    <location>
        <begin position="440"/>
        <end position="449"/>
    </location>
</feature>
<feature type="domain" description="U-box" evidence="2">
    <location>
        <begin position="478"/>
        <end position="551"/>
    </location>
</feature>
<dbReference type="Proteomes" id="UP001055712">
    <property type="component" value="Unassembled WGS sequence"/>
</dbReference>
<dbReference type="GO" id="GO:0016567">
    <property type="term" value="P:protein ubiquitination"/>
    <property type="evidence" value="ECO:0007669"/>
    <property type="project" value="InterPro"/>
</dbReference>
<evidence type="ECO:0000256" key="1">
    <source>
        <dbReference type="SAM" id="MobiDB-lite"/>
    </source>
</evidence>
<dbReference type="GO" id="GO:0004842">
    <property type="term" value="F:ubiquitin-protein transferase activity"/>
    <property type="evidence" value="ECO:0007669"/>
    <property type="project" value="InterPro"/>
</dbReference>
<dbReference type="InterPro" id="IPR003613">
    <property type="entry name" value="Ubox_domain"/>
</dbReference>
<protein>
    <recommendedName>
        <fullName evidence="2">U-box domain-containing protein</fullName>
    </recommendedName>
</protein>
<evidence type="ECO:0000313" key="3">
    <source>
        <dbReference type="EMBL" id="KAI3433785.1"/>
    </source>
</evidence>
<sequence length="562" mass="59502">MAAGSKKDGHGAQQRARGNDQKAARWQHLTADQQPAIQAADFLGRVHDMLVPQTNGGAQLPRLKPLKVLPPASGAANTGAAGSAAWLGSPCTPELEQVLQQHHLSAEFERQARAMKEATSAAVAAKASHQKLDAEVPNVDGMDASRGTQTGSSPGSSRKRGSQNLQAAVPAAANAGPDEQTAGSISAPKRSRSSTPAQPLLRAAAPTPCPPKTCLLPRPASQPQLVQQGRPLTPHLGSLALESVPGPAAMACAGPPAAAAWTAPPPGAAVLSPTPTPDMDAFLKLMMQKRVLQQQLSHLQQQIAGTSQAHTAMVYAARPPAAALTPAATEQAQQAQTCLDKTGNEQHHERAAALAASLLLAKQQQQKQHQLLQRAFVEQLQQQQQQQRQDVRLYQPRPQLGASPVPPPPAPPPTAPPAMPAWQQLKVECQQQLRQLAAEEQAEDEEEERGELRSSASSSSPVHQLSQRTIRAERALNAVASLVLCPLSRRVMTDPVVAADGHTYERRNIQACFQRSPLSPITGKAMASSDLKPNHSINMLLVLLINAGQLSSTSTVQGSGRR</sequence>
<dbReference type="SUPFAM" id="SSF57850">
    <property type="entry name" value="RING/U-box"/>
    <property type="match status" value="1"/>
</dbReference>
<accession>A0A9D4TT78</accession>
<feature type="region of interest" description="Disordered" evidence="1">
    <location>
        <begin position="397"/>
        <end position="419"/>
    </location>
</feature>
<dbReference type="InterPro" id="IPR013083">
    <property type="entry name" value="Znf_RING/FYVE/PHD"/>
</dbReference>
<dbReference type="AlphaFoldDB" id="A0A9D4TT78"/>
<dbReference type="PANTHER" id="PTHR45958">
    <property type="entry name" value="RING-TYPE E3 UBIQUITIN TRANSFERASE"/>
    <property type="match status" value="1"/>
</dbReference>
<feature type="compositionally biased region" description="Basic and acidic residues" evidence="1">
    <location>
        <begin position="1"/>
        <end position="10"/>
    </location>
</feature>
<dbReference type="SMART" id="SM00504">
    <property type="entry name" value="Ubox"/>
    <property type="match status" value="1"/>
</dbReference>
<keyword evidence="4" id="KW-1185">Reference proteome</keyword>
<feature type="compositionally biased region" description="Low complexity" evidence="1">
    <location>
        <begin position="453"/>
        <end position="466"/>
    </location>
</feature>
<evidence type="ECO:0000313" key="4">
    <source>
        <dbReference type="Proteomes" id="UP001055712"/>
    </source>
</evidence>
<feature type="region of interest" description="Disordered" evidence="1">
    <location>
        <begin position="434"/>
        <end position="466"/>
    </location>
</feature>
<dbReference type="Gene3D" id="3.30.40.10">
    <property type="entry name" value="Zinc/RING finger domain, C3HC4 (zinc finger)"/>
    <property type="match status" value="1"/>
</dbReference>
<feature type="compositionally biased region" description="Low complexity" evidence="1">
    <location>
        <begin position="202"/>
        <end position="219"/>
    </location>
</feature>
<proteinExistence type="predicted"/>
<feature type="compositionally biased region" description="Pro residues" evidence="1">
    <location>
        <begin position="404"/>
        <end position="419"/>
    </location>
</feature>
<gene>
    <name evidence="3" type="ORF">D9Q98_003590</name>
</gene>
<feature type="region of interest" description="Disordered" evidence="1">
    <location>
        <begin position="119"/>
        <end position="231"/>
    </location>
</feature>